<dbReference type="GO" id="GO:0016746">
    <property type="term" value="F:acyltransferase activity"/>
    <property type="evidence" value="ECO:0007669"/>
    <property type="project" value="UniProtKB-KW"/>
</dbReference>
<dbReference type="RefSeq" id="WP_382271882.1">
    <property type="nucleotide sequence ID" value="NZ_JBHTBU010000001.1"/>
</dbReference>
<dbReference type="EMBL" id="JBHTBU010000001">
    <property type="protein sequence ID" value="MFC7287809.1"/>
    <property type="molecule type" value="Genomic_DNA"/>
</dbReference>
<keyword evidence="1" id="KW-0808">Transferase</keyword>
<organism evidence="1 2">
    <name type="scientific">Herminiimonas glaciei</name>
    <dbReference type="NCBI Taxonomy" id="523788"/>
    <lineage>
        <taxon>Bacteria</taxon>
        <taxon>Pseudomonadati</taxon>
        <taxon>Pseudomonadota</taxon>
        <taxon>Betaproteobacteria</taxon>
        <taxon>Burkholderiales</taxon>
        <taxon>Oxalobacteraceae</taxon>
        <taxon>Herminiimonas</taxon>
    </lineage>
</organism>
<accession>A0ABW2I9X2</accession>
<keyword evidence="1" id="KW-0012">Acyltransferase</keyword>
<dbReference type="SUPFAM" id="SSF55729">
    <property type="entry name" value="Acyl-CoA N-acyltransferases (Nat)"/>
    <property type="match status" value="1"/>
</dbReference>
<dbReference type="Gene3D" id="3.40.630.30">
    <property type="match status" value="1"/>
</dbReference>
<keyword evidence="2" id="KW-1185">Reference proteome</keyword>
<protein>
    <submittedName>
        <fullName evidence="1">GNAT family N-acetyltransferase</fullName>
        <ecNumber evidence="1">2.3.1.-</ecNumber>
    </submittedName>
</protein>
<comment type="caution">
    <text evidence="1">The sequence shown here is derived from an EMBL/GenBank/DDBJ whole genome shotgun (WGS) entry which is preliminary data.</text>
</comment>
<sequence>MHDGVSRTRLNQLEPDALVNLFDAHPPHGFVPFTAACGIPAFVASFDLLTTADETLRRRVHALPFARRWLPWLHIRTAFVGTTVTEYTLLPDCDASFFLEDLRAQAGRAHKLVIVKDIPQRSPLLAAYANTRAEQFVAVCQEQGFLLVEGQALAYVAIDFDSIDAYLQRLSNSRRKNLRRKLRKRDGLQIDRVHTGSPVFDDDNIVDTYYALYLDVYKQSEVHFDLLTPAFFAAMLRDPKNNGISFEYRHAGELIGYNLCFEHEGRLIDKYIGLRYPQARENNLYFVSWFVNLEYALERGLTHYVAGWTDPQVKAELGASFTYTRHAVYIRNRFLRALARRFAAHFESDRQWSEQHHV</sequence>
<dbReference type="InterPro" id="IPR007434">
    <property type="entry name" value="FemAB-like"/>
</dbReference>
<dbReference type="EC" id="2.3.1.-" evidence="1"/>
<dbReference type="InterPro" id="IPR016181">
    <property type="entry name" value="Acyl_CoA_acyltransferase"/>
</dbReference>
<evidence type="ECO:0000313" key="2">
    <source>
        <dbReference type="Proteomes" id="UP001596542"/>
    </source>
</evidence>
<proteinExistence type="predicted"/>
<reference evidence="2" key="1">
    <citation type="journal article" date="2019" name="Int. J. Syst. Evol. Microbiol.">
        <title>The Global Catalogue of Microorganisms (GCM) 10K type strain sequencing project: providing services to taxonomists for standard genome sequencing and annotation.</title>
        <authorList>
            <consortium name="The Broad Institute Genomics Platform"/>
            <consortium name="The Broad Institute Genome Sequencing Center for Infectious Disease"/>
            <person name="Wu L."/>
            <person name="Ma J."/>
        </authorList>
    </citation>
    <scope>NUCLEOTIDE SEQUENCE [LARGE SCALE GENOMIC DNA]</scope>
    <source>
        <strain evidence="2">KACC 12508</strain>
    </source>
</reference>
<dbReference type="Proteomes" id="UP001596542">
    <property type="component" value="Unassembled WGS sequence"/>
</dbReference>
<gene>
    <name evidence="1" type="ORF">ACFQPC_07155</name>
</gene>
<name>A0ABW2I9X2_9BURK</name>
<evidence type="ECO:0000313" key="1">
    <source>
        <dbReference type="EMBL" id="MFC7287809.1"/>
    </source>
</evidence>
<dbReference type="Pfam" id="PF04339">
    <property type="entry name" value="FemAB_like"/>
    <property type="match status" value="1"/>
</dbReference>